<evidence type="ECO:0000256" key="2">
    <source>
        <dbReference type="ARBA" id="ARBA00022614"/>
    </source>
</evidence>
<dbReference type="Gene3D" id="1.10.8.430">
    <property type="entry name" value="Helical domain of apoptotic protease-activating factors"/>
    <property type="match status" value="1"/>
</dbReference>
<feature type="domain" description="Disease resistance R13L4/SHOC-2-like LRR" evidence="11">
    <location>
        <begin position="593"/>
        <end position="930"/>
    </location>
</feature>
<sequence length="963" mass="108270">MEGAAQTFLHNAGQLLREKYRQLSGVGGEVDELRDDVATMNALLRMQSEAEDGAVDHFVREWMKQVRELAYDAEDCIDLYLLRVKCRPCHGVRARLEHLFATLFPRNRLACEIAALRARATAISERHARYGVNRKALRRLPSLSSAAAASPRALVASTSAHSLRRANNTEHHQLIGIGDQVDALAMRLKDGEERSLKVLSVVGFGGLGKTTLAMEVCRRLEAEFPFQAMVSVSQAFEPSKDLRAQLKRVLEQVVQPKTDDERGIREETALGEISGLDDVKLATKLEELLKGKRYLIVIDDIWTIRACEAIQSMLPENNCGSRIIVTTRLETVATACSSASVSRHYIHRVKPLNMEDSKTLFLSRAFGFVSASYPKELEDVMGSILKDCGGLPLAIVSIASVLAGYRSSGNRDKWETVHRSIGFQMESNPTLEGMRQIVTLSYNHLPHELKGCMVYLSIFPEDYEIDKYHLLCRWIAEGLVLEKRGLTLMEVAESYLEDLVSRNMIEVGVNFGYHWRVDSCRVHDMLLEVMVSKALECNFVSILGGQHAAAMSYGRIRRLSVQGSEGSRRPQNTRRHNKLNMSGSGLEGMDVEHVRSLSVFQHGGEKLLDHLDKFTLLRVLDLEGCEGLTNDHMRCICRLYLLRFLSLKGTDISQVPPQIEKLEHLQTLDVRDAPVRGLPETLKKLYKLERLQISVNDDPDRMWRLPLGLKKMKALREVGFTVMGNNVHVAKDVGELEQLQEMTVYVEDVKFDPEVLQELAKSLSKSHSLRRLIIGDVGYTGKTLNFLHQIPAPPRLLRYLMIAGGIDGGLPPWIGSLKYLVQFNMSWGKLVGDQLYDGLCDCPSLKTICIQNMCCDDRELVARTKHAFPELTNLRVASSSPFPHVIGFEGGSMVKLETLLVNFTDNKEKRIVGVEHLTCLKEVQLLSHRNNPALGRALEQLKAENTRRRVMSNSQFQVVVKCL</sequence>
<dbReference type="FunFam" id="1.10.10.10:FF:000322">
    <property type="entry name" value="Probable disease resistance protein At1g63360"/>
    <property type="match status" value="1"/>
</dbReference>
<evidence type="ECO:0000259" key="9">
    <source>
        <dbReference type="Pfam" id="PF18052"/>
    </source>
</evidence>
<dbReference type="InterPro" id="IPR032675">
    <property type="entry name" value="LRR_dom_sf"/>
</dbReference>
<keyword evidence="6" id="KW-0175">Coiled coil</keyword>
<dbReference type="Proteomes" id="UP001497457">
    <property type="component" value="Chromosome 24b"/>
</dbReference>
<dbReference type="InterPro" id="IPR002182">
    <property type="entry name" value="NB-ARC"/>
</dbReference>
<dbReference type="EMBL" id="OZ075134">
    <property type="protein sequence ID" value="CAL4991302.1"/>
    <property type="molecule type" value="Genomic_DNA"/>
</dbReference>
<dbReference type="InterPro" id="IPR038005">
    <property type="entry name" value="RX-like_CC"/>
</dbReference>
<evidence type="ECO:0000256" key="6">
    <source>
        <dbReference type="ARBA" id="ARBA00023054"/>
    </source>
</evidence>
<evidence type="ECO:0000256" key="3">
    <source>
        <dbReference type="ARBA" id="ARBA00022737"/>
    </source>
</evidence>
<evidence type="ECO:0000259" key="10">
    <source>
        <dbReference type="Pfam" id="PF23559"/>
    </source>
</evidence>
<evidence type="ECO:0000256" key="7">
    <source>
        <dbReference type="SAM" id="MobiDB-lite"/>
    </source>
</evidence>
<feature type="domain" description="NB-ARC" evidence="8">
    <location>
        <begin position="179"/>
        <end position="366"/>
    </location>
</feature>
<evidence type="ECO:0000256" key="1">
    <source>
        <dbReference type="ARBA" id="ARBA00008894"/>
    </source>
</evidence>
<dbReference type="InterPro" id="IPR027417">
    <property type="entry name" value="P-loop_NTPase"/>
</dbReference>
<feature type="region of interest" description="Disordered" evidence="7">
    <location>
        <begin position="561"/>
        <end position="582"/>
    </location>
</feature>
<dbReference type="Pfam" id="PF00931">
    <property type="entry name" value="NB-ARC"/>
    <property type="match status" value="1"/>
</dbReference>
<dbReference type="GO" id="GO:0009626">
    <property type="term" value="P:plant-type hypersensitive response"/>
    <property type="evidence" value="ECO:0007669"/>
    <property type="project" value="UniProtKB-ARBA"/>
</dbReference>
<proteinExistence type="inferred from homology"/>
<evidence type="ECO:0000259" key="11">
    <source>
        <dbReference type="Pfam" id="PF23598"/>
    </source>
</evidence>
<keyword evidence="3" id="KW-0677">Repeat</keyword>
<dbReference type="InterPro" id="IPR042197">
    <property type="entry name" value="Apaf_helical"/>
</dbReference>
<dbReference type="InterPro" id="IPR036388">
    <property type="entry name" value="WH-like_DNA-bd_sf"/>
</dbReference>
<evidence type="ECO:0000259" key="8">
    <source>
        <dbReference type="Pfam" id="PF00931"/>
    </source>
</evidence>
<keyword evidence="5" id="KW-0611">Plant defense</keyword>
<dbReference type="InterPro" id="IPR058922">
    <property type="entry name" value="WHD_DRP"/>
</dbReference>
<dbReference type="CDD" id="cd14798">
    <property type="entry name" value="RX-CC_like"/>
    <property type="match status" value="1"/>
</dbReference>
<dbReference type="GO" id="GO:0042742">
    <property type="term" value="P:defense response to bacterium"/>
    <property type="evidence" value="ECO:0007669"/>
    <property type="project" value="UniProtKB-ARBA"/>
</dbReference>
<dbReference type="SUPFAM" id="SSF52540">
    <property type="entry name" value="P-loop containing nucleoside triphosphate hydrolases"/>
    <property type="match status" value="1"/>
</dbReference>
<dbReference type="InterPro" id="IPR041118">
    <property type="entry name" value="Rx_N"/>
</dbReference>
<reference evidence="13" key="1">
    <citation type="submission" date="2024-06" db="EMBL/GenBank/DDBJ databases">
        <authorList>
            <person name="Ryan C."/>
        </authorList>
    </citation>
    <scope>NUCLEOTIDE SEQUENCE [LARGE SCALE GENOMIC DNA]</scope>
</reference>
<protein>
    <submittedName>
        <fullName evidence="12">Uncharacterized protein</fullName>
    </submittedName>
</protein>
<keyword evidence="4" id="KW-0547">Nucleotide-binding</keyword>
<dbReference type="SUPFAM" id="SSF52047">
    <property type="entry name" value="RNI-like"/>
    <property type="match status" value="1"/>
</dbReference>
<evidence type="ECO:0000313" key="13">
    <source>
        <dbReference type="Proteomes" id="UP001497457"/>
    </source>
</evidence>
<feature type="domain" description="Disease resistance protein winged helix" evidence="10">
    <location>
        <begin position="458"/>
        <end position="528"/>
    </location>
</feature>
<dbReference type="Gene3D" id="1.20.5.4130">
    <property type="match status" value="1"/>
</dbReference>
<dbReference type="Gene3D" id="1.10.10.10">
    <property type="entry name" value="Winged helix-like DNA-binding domain superfamily/Winged helix DNA-binding domain"/>
    <property type="match status" value="1"/>
</dbReference>
<evidence type="ECO:0000313" key="12">
    <source>
        <dbReference type="EMBL" id="CAL4991302.1"/>
    </source>
</evidence>
<dbReference type="Pfam" id="PF23598">
    <property type="entry name" value="LRR_14"/>
    <property type="match status" value="1"/>
</dbReference>
<dbReference type="PANTHER" id="PTHR23155:SF1005">
    <property type="entry name" value="OS07G0197300 PROTEIN"/>
    <property type="match status" value="1"/>
</dbReference>
<dbReference type="InterPro" id="IPR044974">
    <property type="entry name" value="Disease_R_plants"/>
</dbReference>
<dbReference type="Pfam" id="PF23559">
    <property type="entry name" value="WHD_DRP"/>
    <property type="match status" value="1"/>
</dbReference>
<name>A0ABC9B585_9POAL</name>
<evidence type="ECO:0000256" key="4">
    <source>
        <dbReference type="ARBA" id="ARBA00022741"/>
    </source>
</evidence>
<organism evidence="12 13">
    <name type="scientific">Urochloa decumbens</name>
    <dbReference type="NCBI Taxonomy" id="240449"/>
    <lineage>
        <taxon>Eukaryota</taxon>
        <taxon>Viridiplantae</taxon>
        <taxon>Streptophyta</taxon>
        <taxon>Embryophyta</taxon>
        <taxon>Tracheophyta</taxon>
        <taxon>Spermatophyta</taxon>
        <taxon>Magnoliopsida</taxon>
        <taxon>Liliopsida</taxon>
        <taxon>Poales</taxon>
        <taxon>Poaceae</taxon>
        <taxon>PACMAD clade</taxon>
        <taxon>Panicoideae</taxon>
        <taxon>Panicodae</taxon>
        <taxon>Paniceae</taxon>
        <taxon>Melinidinae</taxon>
        <taxon>Urochloa</taxon>
    </lineage>
</organism>
<accession>A0ABC9B585</accession>
<dbReference type="Gene3D" id="3.40.50.300">
    <property type="entry name" value="P-loop containing nucleotide triphosphate hydrolases"/>
    <property type="match status" value="1"/>
</dbReference>
<dbReference type="GO" id="GO:0002758">
    <property type="term" value="P:innate immune response-activating signaling pathway"/>
    <property type="evidence" value="ECO:0007669"/>
    <property type="project" value="UniProtKB-ARBA"/>
</dbReference>
<dbReference type="Gene3D" id="3.80.10.10">
    <property type="entry name" value="Ribonuclease Inhibitor"/>
    <property type="match status" value="1"/>
</dbReference>
<dbReference type="Pfam" id="PF18052">
    <property type="entry name" value="Rx_N"/>
    <property type="match status" value="1"/>
</dbReference>
<keyword evidence="2" id="KW-0433">Leucine-rich repeat</keyword>
<dbReference type="PRINTS" id="PR00364">
    <property type="entry name" value="DISEASERSIST"/>
</dbReference>
<dbReference type="PANTHER" id="PTHR23155">
    <property type="entry name" value="DISEASE RESISTANCE PROTEIN RP"/>
    <property type="match status" value="1"/>
</dbReference>
<feature type="domain" description="Disease resistance N-terminal" evidence="9">
    <location>
        <begin position="6"/>
        <end position="90"/>
    </location>
</feature>
<dbReference type="InterPro" id="IPR055414">
    <property type="entry name" value="LRR_R13L4/SHOC2-like"/>
</dbReference>
<keyword evidence="13" id="KW-1185">Reference proteome</keyword>
<gene>
    <name evidence="12" type="ORF">URODEC1_LOCUS60607</name>
</gene>
<reference evidence="12 13" key="2">
    <citation type="submission" date="2024-10" db="EMBL/GenBank/DDBJ databases">
        <authorList>
            <person name="Ryan C."/>
        </authorList>
    </citation>
    <scope>NUCLEOTIDE SEQUENCE [LARGE SCALE GENOMIC DNA]</scope>
</reference>
<dbReference type="GO" id="GO:0000166">
    <property type="term" value="F:nucleotide binding"/>
    <property type="evidence" value="ECO:0007669"/>
    <property type="project" value="UniProtKB-KW"/>
</dbReference>
<comment type="similarity">
    <text evidence="1">Belongs to the disease resistance NB-LRR family.</text>
</comment>
<evidence type="ECO:0000256" key="5">
    <source>
        <dbReference type="ARBA" id="ARBA00022821"/>
    </source>
</evidence>
<dbReference type="AlphaFoldDB" id="A0ABC9B585"/>